<dbReference type="GO" id="GO:0007140">
    <property type="term" value="P:male meiotic nuclear division"/>
    <property type="evidence" value="ECO:0007669"/>
    <property type="project" value="Ensembl"/>
</dbReference>
<dbReference type="PANTHER" id="PTHR24157:SF3">
    <property type="entry name" value="ANKYRIN REPEAT, SAM AND BASIC LEUCINE ZIPPER DOMAIN-CONTAINING PROTEIN 1"/>
    <property type="match status" value="1"/>
</dbReference>
<evidence type="ECO:0000256" key="15">
    <source>
        <dbReference type="SAM" id="Phobius"/>
    </source>
</evidence>
<dbReference type="GeneTree" id="ENSGT00880000138051"/>
<evidence type="ECO:0000256" key="6">
    <source>
        <dbReference type="ARBA" id="ARBA00022553"/>
    </source>
</evidence>
<dbReference type="GO" id="GO:0031047">
    <property type="term" value="P:regulatory ncRNA-mediated gene silencing"/>
    <property type="evidence" value="ECO:0007669"/>
    <property type="project" value="UniProtKB-KW"/>
</dbReference>
<keyword evidence="15" id="KW-0472">Membrane</keyword>
<evidence type="ECO:0000256" key="14">
    <source>
        <dbReference type="PROSITE-ProRule" id="PRU00023"/>
    </source>
</evidence>
<keyword evidence="4" id="KW-0217">Developmental protein</keyword>
<sequence>YWLNTMINQPYSCVFKKALTAGNLSLIEELLNAGINVESSLKFGWTPLMYAASVANVELMYLLLSRGANASFEKGDYSILMAACTASGSEEQILKSVELLLSRNANPNAACKKKMTPLMYAAREGHSQVVALLVVHGSQVNAQDKGGYTALTWAACQGHKKVVFKLLELGADKSIQTKDGQTPGEIAKKNRHLELFSLLSLTASPFQRKFQNLNKEPIHRFITAVPEVLKSHKSSSYAAFSDMEVFLHGLELEHITELLKEREIPLRQLLTLGKEDLIQIGIDNTRDQQKILDAVKELHVEEVKLEELSMLKIIISLTKIVIKIILIFNSQIIILQKVWNTFFTSLLRSRQTSMVHCPFPLSPEFHLYLVICYIYLLPMLPWSDSGIT</sequence>
<evidence type="ECO:0000256" key="10">
    <source>
        <dbReference type="ARBA" id="ARBA00023043"/>
    </source>
</evidence>
<dbReference type="Gene3D" id="1.10.150.50">
    <property type="entry name" value="Transcription Factor, Ets-1"/>
    <property type="match status" value="1"/>
</dbReference>
<feature type="repeat" description="ANK" evidence="14">
    <location>
        <begin position="43"/>
        <end position="75"/>
    </location>
</feature>
<dbReference type="OrthoDB" id="439236at2759"/>
<evidence type="ECO:0000256" key="12">
    <source>
        <dbReference type="ARBA" id="ARBA00023254"/>
    </source>
</evidence>
<dbReference type="Proteomes" id="UP000694559">
    <property type="component" value="Unplaced"/>
</dbReference>
<keyword evidence="15" id="KW-1133">Transmembrane helix</keyword>
<dbReference type="PROSITE" id="PS50105">
    <property type="entry name" value="SAM_DOMAIN"/>
    <property type="match status" value="1"/>
</dbReference>
<evidence type="ECO:0000313" key="18">
    <source>
        <dbReference type="Proteomes" id="UP000694559"/>
    </source>
</evidence>
<dbReference type="InterPro" id="IPR036770">
    <property type="entry name" value="Ankyrin_rpt-contain_sf"/>
</dbReference>
<evidence type="ECO:0000256" key="13">
    <source>
        <dbReference type="ARBA" id="ARBA00030354"/>
    </source>
</evidence>
<dbReference type="OMA" id="KSECPEY"/>
<dbReference type="GO" id="GO:0071546">
    <property type="term" value="C:pi-body"/>
    <property type="evidence" value="ECO:0007669"/>
    <property type="project" value="Ensembl"/>
</dbReference>
<evidence type="ECO:0000259" key="16">
    <source>
        <dbReference type="PROSITE" id="PS50105"/>
    </source>
</evidence>
<feature type="transmembrane region" description="Helical" evidence="15">
    <location>
        <begin position="320"/>
        <end position="339"/>
    </location>
</feature>
<comment type="subcellular location">
    <subcellularLocation>
        <location evidence="1">Cytoplasm</location>
    </subcellularLocation>
</comment>
<dbReference type="PANTHER" id="PTHR24157">
    <property type="entry name" value="ANKYRIN REPEAT, SAM AND BASIC LEUCINE ZIPPER DOMAIN-CONTAINING PROTEIN 1"/>
    <property type="match status" value="1"/>
</dbReference>
<reference evidence="17" key="1">
    <citation type="submission" date="2025-08" db="UniProtKB">
        <authorList>
            <consortium name="Ensembl"/>
        </authorList>
    </citation>
    <scope>IDENTIFICATION</scope>
</reference>
<dbReference type="InterPro" id="IPR001660">
    <property type="entry name" value="SAM"/>
</dbReference>
<keyword evidence="5" id="KW-0963">Cytoplasm</keyword>
<evidence type="ECO:0000256" key="3">
    <source>
        <dbReference type="ARBA" id="ARBA00020117"/>
    </source>
</evidence>
<dbReference type="AlphaFoldDB" id="A0A8C6X7P3"/>
<dbReference type="InterPro" id="IPR013761">
    <property type="entry name" value="SAM/pointed_sf"/>
</dbReference>
<keyword evidence="11" id="KW-0943">RNA-mediated gene silencing</keyword>
<proteinExistence type="predicted"/>
<keyword evidence="9" id="KW-0744">Spermatogenesis</keyword>
<dbReference type="CDD" id="cd09521">
    <property type="entry name" value="SAM_ASZ1"/>
    <property type="match status" value="1"/>
</dbReference>
<reference evidence="17" key="2">
    <citation type="submission" date="2025-09" db="UniProtKB">
        <authorList>
            <consortium name="Ensembl"/>
        </authorList>
    </citation>
    <scope>IDENTIFICATION</scope>
</reference>
<dbReference type="Pfam" id="PF13637">
    <property type="entry name" value="Ank_4"/>
    <property type="match status" value="1"/>
</dbReference>
<accession>A0A8C6X7P3</accession>
<dbReference type="InterPro" id="IPR042650">
    <property type="entry name" value="Asz1_SAM"/>
</dbReference>
<evidence type="ECO:0000256" key="11">
    <source>
        <dbReference type="ARBA" id="ARBA00023158"/>
    </source>
</evidence>
<evidence type="ECO:0000256" key="7">
    <source>
        <dbReference type="ARBA" id="ARBA00022737"/>
    </source>
</evidence>
<evidence type="ECO:0000256" key="1">
    <source>
        <dbReference type="ARBA" id="ARBA00004496"/>
    </source>
</evidence>
<keyword evidence="15" id="KW-0812">Transmembrane</keyword>
<dbReference type="GO" id="GO:0030154">
    <property type="term" value="P:cell differentiation"/>
    <property type="evidence" value="ECO:0007669"/>
    <property type="project" value="UniProtKB-KW"/>
</dbReference>
<keyword evidence="12" id="KW-0469">Meiosis</keyword>
<dbReference type="SUPFAM" id="SSF48403">
    <property type="entry name" value="Ankyrin repeat"/>
    <property type="match status" value="1"/>
</dbReference>
<feature type="repeat" description="ANK" evidence="14">
    <location>
        <begin position="146"/>
        <end position="178"/>
    </location>
</feature>
<keyword evidence="8" id="KW-0221">Differentiation</keyword>
<organism evidence="17 18">
    <name type="scientific">Naja naja</name>
    <name type="common">Indian cobra</name>
    <dbReference type="NCBI Taxonomy" id="35670"/>
    <lineage>
        <taxon>Eukaryota</taxon>
        <taxon>Metazoa</taxon>
        <taxon>Chordata</taxon>
        <taxon>Craniata</taxon>
        <taxon>Vertebrata</taxon>
        <taxon>Euteleostomi</taxon>
        <taxon>Lepidosauria</taxon>
        <taxon>Squamata</taxon>
        <taxon>Bifurcata</taxon>
        <taxon>Unidentata</taxon>
        <taxon>Episquamata</taxon>
        <taxon>Toxicofera</taxon>
        <taxon>Serpentes</taxon>
        <taxon>Colubroidea</taxon>
        <taxon>Elapidae</taxon>
        <taxon>Elapinae</taxon>
        <taxon>Naja</taxon>
    </lineage>
</organism>
<keyword evidence="10 14" id="KW-0040">ANK repeat</keyword>
<comment type="subunit">
    <text evidence="2">Interacts with DDX4, PIWIL1, RANBP9 and TDRD1.</text>
</comment>
<feature type="domain" description="SAM" evidence="16">
    <location>
        <begin position="238"/>
        <end position="301"/>
    </location>
</feature>
<dbReference type="PROSITE" id="PS50297">
    <property type="entry name" value="ANK_REP_REGION"/>
    <property type="match status" value="3"/>
</dbReference>
<feature type="repeat" description="ANK" evidence="14">
    <location>
        <begin position="113"/>
        <end position="145"/>
    </location>
</feature>
<feature type="transmembrane region" description="Helical" evidence="15">
    <location>
        <begin position="365"/>
        <end position="382"/>
    </location>
</feature>
<dbReference type="Pfam" id="PF07647">
    <property type="entry name" value="SAM_2"/>
    <property type="match status" value="1"/>
</dbReference>
<evidence type="ECO:0000256" key="9">
    <source>
        <dbReference type="ARBA" id="ARBA00022871"/>
    </source>
</evidence>
<dbReference type="GO" id="GO:0010526">
    <property type="term" value="P:transposable element silencing"/>
    <property type="evidence" value="ECO:0007669"/>
    <property type="project" value="Ensembl"/>
</dbReference>
<dbReference type="InterPro" id="IPR002110">
    <property type="entry name" value="Ankyrin_rpt"/>
</dbReference>
<keyword evidence="7" id="KW-0677">Repeat</keyword>
<gene>
    <name evidence="17" type="primary">ASZ1</name>
</gene>
<evidence type="ECO:0000256" key="4">
    <source>
        <dbReference type="ARBA" id="ARBA00022473"/>
    </source>
</evidence>
<evidence type="ECO:0000256" key="5">
    <source>
        <dbReference type="ARBA" id="ARBA00022490"/>
    </source>
</evidence>
<evidence type="ECO:0000256" key="8">
    <source>
        <dbReference type="ARBA" id="ARBA00022782"/>
    </source>
</evidence>
<dbReference type="PROSITE" id="PS50088">
    <property type="entry name" value="ANK_REPEAT"/>
    <property type="match status" value="3"/>
</dbReference>
<keyword evidence="18" id="KW-1185">Reference proteome</keyword>
<dbReference type="Ensembl" id="ENSNNAT00000010679.1">
    <property type="protein sequence ID" value="ENSNNAP00000010201.1"/>
    <property type="gene ID" value="ENSNNAG00000006732.1"/>
</dbReference>
<keyword evidence="6" id="KW-0597">Phosphoprotein</keyword>
<dbReference type="Pfam" id="PF12796">
    <property type="entry name" value="Ank_2"/>
    <property type="match status" value="1"/>
</dbReference>
<dbReference type="SMART" id="SM00248">
    <property type="entry name" value="ANK"/>
    <property type="match status" value="5"/>
</dbReference>
<evidence type="ECO:0000256" key="2">
    <source>
        <dbReference type="ARBA" id="ARBA00011479"/>
    </source>
</evidence>
<dbReference type="Gene3D" id="1.25.40.20">
    <property type="entry name" value="Ankyrin repeat-containing domain"/>
    <property type="match status" value="1"/>
</dbReference>
<dbReference type="SUPFAM" id="SSF47769">
    <property type="entry name" value="SAM/Pointed domain"/>
    <property type="match status" value="1"/>
</dbReference>
<dbReference type="SMART" id="SM00454">
    <property type="entry name" value="SAM"/>
    <property type="match status" value="1"/>
</dbReference>
<dbReference type="GO" id="GO:0007283">
    <property type="term" value="P:spermatogenesis"/>
    <property type="evidence" value="ECO:0007669"/>
    <property type="project" value="UniProtKB-KW"/>
</dbReference>
<evidence type="ECO:0000313" key="17">
    <source>
        <dbReference type="Ensembl" id="ENSNNAP00000010201.1"/>
    </source>
</evidence>
<name>A0A8C6X7P3_NAJNA</name>
<protein>
    <recommendedName>
        <fullName evidence="3">Ankyrin repeat, SAM and basic leucine zipper domain-containing protein 1</fullName>
    </recommendedName>
    <alternativeName>
        <fullName evidence="13">Germ cell-specific ankyrin, SAM and basic leucine zipper domain-containing protein</fullName>
    </alternativeName>
</protein>